<comment type="caution">
    <text evidence="3">The sequence shown here is derived from an EMBL/GenBank/DDBJ whole genome shotgun (WGS) entry which is preliminary data.</text>
</comment>
<feature type="domain" description="DUF2062" evidence="2">
    <location>
        <begin position="18"/>
        <end position="170"/>
    </location>
</feature>
<dbReference type="Pfam" id="PF09835">
    <property type="entry name" value="DUF2062"/>
    <property type="match status" value="1"/>
</dbReference>
<feature type="transmembrane region" description="Helical" evidence="1">
    <location>
        <begin position="37"/>
        <end position="63"/>
    </location>
</feature>
<protein>
    <submittedName>
        <fullName evidence="3">DUF2062 domain-containing protein</fullName>
    </submittedName>
</protein>
<organism evidence="3 4">
    <name type="scientific">Ectobacillus funiculus</name>
    <dbReference type="NCBI Taxonomy" id="137993"/>
    <lineage>
        <taxon>Bacteria</taxon>
        <taxon>Bacillati</taxon>
        <taxon>Bacillota</taxon>
        <taxon>Bacilli</taxon>
        <taxon>Bacillales</taxon>
        <taxon>Bacillaceae</taxon>
        <taxon>Ectobacillus</taxon>
    </lineage>
</organism>
<proteinExistence type="predicted"/>
<evidence type="ECO:0000313" key="3">
    <source>
        <dbReference type="EMBL" id="MFB9761954.1"/>
    </source>
</evidence>
<dbReference type="InterPro" id="IPR018639">
    <property type="entry name" value="DUF2062"/>
</dbReference>
<keyword evidence="1" id="KW-1133">Transmembrane helix</keyword>
<name>A0ABV5WMQ8_9BACI</name>
<feature type="transmembrane region" description="Helical" evidence="1">
    <location>
        <begin position="138"/>
        <end position="163"/>
    </location>
</feature>
<evidence type="ECO:0000256" key="1">
    <source>
        <dbReference type="SAM" id="Phobius"/>
    </source>
</evidence>
<accession>A0ABV5WMQ8</accession>
<gene>
    <name evidence="3" type="ORF">ACFFMS_27385</name>
</gene>
<dbReference type="Proteomes" id="UP001589609">
    <property type="component" value="Unassembled WGS sequence"/>
</dbReference>
<dbReference type="RefSeq" id="WP_379952309.1">
    <property type="nucleotide sequence ID" value="NZ_JAPCYI010000001.1"/>
</dbReference>
<dbReference type="EMBL" id="JBHMAF010000196">
    <property type="protein sequence ID" value="MFB9761954.1"/>
    <property type="molecule type" value="Genomic_DNA"/>
</dbReference>
<keyword evidence="4" id="KW-1185">Reference proteome</keyword>
<keyword evidence="1" id="KW-0812">Transmembrane</keyword>
<keyword evidence="1" id="KW-0472">Membrane</keyword>
<sequence>MYVKRGKRKYGFWRKVQRAFKLNFYKLFRSPGGAKKVALGFALGFGMEMIVLSTASLIYLLFYPIVRLFRGSLPAAIIGNVVGKLTFLPVVLLPFAHALGKFVYPVDIHDRPMKEHSLLEVFSGNFMDIAKELLHSGLYTLIGMIIFGTLLGLASYFIIYHLYEKERQRRLEKKKTTAIALMRT</sequence>
<feature type="transmembrane region" description="Helical" evidence="1">
    <location>
        <begin position="75"/>
        <end position="96"/>
    </location>
</feature>
<evidence type="ECO:0000313" key="4">
    <source>
        <dbReference type="Proteomes" id="UP001589609"/>
    </source>
</evidence>
<reference evidence="3 4" key="1">
    <citation type="submission" date="2024-09" db="EMBL/GenBank/DDBJ databases">
        <authorList>
            <person name="Sun Q."/>
            <person name="Mori K."/>
        </authorList>
    </citation>
    <scope>NUCLEOTIDE SEQUENCE [LARGE SCALE GENOMIC DNA]</scope>
    <source>
        <strain evidence="3 4">JCM 11201</strain>
    </source>
</reference>
<evidence type="ECO:0000259" key="2">
    <source>
        <dbReference type="Pfam" id="PF09835"/>
    </source>
</evidence>